<dbReference type="InterPro" id="IPR051785">
    <property type="entry name" value="MMCE/EMCE_epimerase"/>
</dbReference>
<dbReference type="SUPFAM" id="SSF54593">
    <property type="entry name" value="Glyoxalase/Bleomycin resistance protein/Dihydroxybiphenyl dioxygenase"/>
    <property type="match status" value="1"/>
</dbReference>
<dbReference type="RefSeq" id="WP_103911020.1">
    <property type="nucleotide sequence ID" value="NZ_FNUZ01000004.1"/>
</dbReference>
<dbReference type="PANTHER" id="PTHR43048">
    <property type="entry name" value="METHYLMALONYL-COA EPIMERASE"/>
    <property type="match status" value="1"/>
</dbReference>
<keyword evidence="3" id="KW-0560">Oxidoreductase</keyword>
<proteinExistence type="predicted"/>
<dbReference type="InterPro" id="IPR029068">
    <property type="entry name" value="Glyas_Bleomycin-R_OHBP_Dase"/>
</dbReference>
<protein>
    <submittedName>
        <fullName evidence="3">Catechol 2,3-dioxygenase</fullName>
    </submittedName>
</protein>
<name>A0A1H5ZXT7_9RHOB</name>
<evidence type="ECO:0000259" key="2">
    <source>
        <dbReference type="PROSITE" id="PS51819"/>
    </source>
</evidence>
<sequence length="126" mass="13841">MKIGLEHVNVTVADIDASAALLGRLFDWKVRWEGASIHGGRSVHVGTEDSYVALYQPTHQARAEAETYFTTGGMNHIGVVVNDLDAAEKRVASEGLIPHNHADYEPGKRFYFDTPDGIEIEVVSYA</sequence>
<evidence type="ECO:0000313" key="4">
    <source>
        <dbReference type="Proteomes" id="UP000236752"/>
    </source>
</evidence>
<dbReference type="PANTHER" id="PTHR43048:SF6">
    <property type="entry name" value="BLR8189 PROTEIN"/>
    <property type="match status" value="1"/>
</dbReference>
<keyword evidence="1" id="KW-0479">Metal-binding</keyword>
<dbReference type="GO" id="GO:0004493">
    <property type="term" value="F:methylmalonyl-CoA epimerase activity"/>
    <property type="evidence" value="ECO:0007669"/>
    <property type="project" value="TreeGrafter"/>
</dbReference>
<dbReference type="EMBL" id="FNUZ01000004">
    <property type="protein sequence ID" value="SEG40794.1"/>
    <property type="molecule type" value="Genomic_DNA"/>
</dbReference>
<dbReference type="AlphaFoldDB" id="A0A1H5ZXT7"/>
<dbReference type="Pfam" id="PF00903">
    <property type="entry name" value="Glyoxalase"/>
    <property type="match status" value="1"/>
</dbReference>
<feature type="domain" description="VOC" evidence="2">
    <location>
        <begin position="4"/>
        <end position="125"/>
    </location>
</feature>
<reference evidence="3 4" key="1">
    <citation type="submission" date="2016-10" db="EMBL/GenBank/DDBJ databases">
        <authorList>
            <person name="de Groot N.N."/>
        </authorList>
    </citation>
    <scope>NUCLEOTIDE SEQUENCE [LARGE SCALE GENOMIC DNA]</scope>
    <source>
        <strain evidence="3 4">DSM 26915</strain>
    </source>
</reference>
<keyword evidence="4" id="KW-1185">Reference proteome</keyword>
<dbReference type="PROSITE" id="PS51819">
    <property type="entry name" value="VOC"/>
    <property type="match status" value="1"/>
</dbReference>
<dbReference type="GO" id="GO:0046491">
    <property type="term" value="P:L-methylmalonyl-CoA metabolic process"/>
    <property type="evidence" value="ECO:0007669"/>
    <property type="project" value="TreeGrafter"/>
</dbReference>
<dbReference type="Proteomes" id="UP000236752">
    <property type="component" value="Unassembled WGS sequence"/>
</dbReference>
<dbReference type="InterPro" id="IPR037523">
    <property type="entry name" value="VOC_core"/>
</dbReference>
<dbReference type="InterPro" id="IPR004360">
    <property type="entry name" value="Glyas_Fos-R_dOase_dom"/>
</dbReference>
<evidence type="ECO:0000256" key="1">
    <source>
        <dbReference type="ARBA" id="ARBA00022723"/>
    </source>
</evidence>
<dbReference type="CDD" id="cd06587">
    <property type="entry name" value="VOC"/>
    <property type="match status" value="1"/>
</dbReference>
<dbReference type="Gene3D" id="3.10.180.10">
    <property type="entry name" value="2,3-Dihydroxybiphenyl 1,2-Dioxygenase, domain 1"/>
    <property type="match status" value="1"/>
</dbReference>
<keyword evidence="3" id="KW-0223">Dioxygenase</keyword>
<evidence type="ECO:0000313" key="3">
    <source>
        <dbReference type="EMBL" id="SEG40794.1"/>
    </source>
</evidence>
<dbReference type="GO" id="GO:0046872">
    <property type="term" value="F:metal ion binding"/>
    <property type="evidence" value="ECO:0007669"/>
    <property type="project" value="UniProtKB-KW"/>
</dbReference>
<dbReference type="GO" id="GO:0051213">
    <property type="term" value="F:dioxygenase activity"/>
    <property type="evidence" value="ECO:0007669"/>
    <property type="project" value="UniProtKB-KW"/>
</dbReference>
<accession>A0A1H5ZXT7</accession>
<organism evidence="3 4">
    <name type="scientific">Thalassococcus halodurans</name>
    <dbReference type="NCBI Taxonomy" id="373675"/>
    <lineage>
        <taxon>Bacteria</taxon>
        <taxon>Pseudomonadati</taxon>
        <taxon>Pseudomonadota</taxon>
        <taxon>Alphaproteobacteria</taxon>
        <taxon>Rhodobacterales</taxon>
        <taxon>Roseobacteraceae</taxon>
        <taxon>Thalassococcus</taxon>
    </lineage>
</organism>
<dbReference type="OrthoDB" id="7355345at2"/>
<gene>
    <name evidence="3" type="ORF">SAMN04488045_2694</name>
</gene>